<dbReference type="RefSeq" id="WP_133743076.1">
    <property type="nucleotide sequence ID" value="NZ_SNYN01000023.1"/>
</dbReference>
<dbReference type="AlphaFoldDB" id="A0A4R6UL64"/>
<name>A0A4R6UL64_9ACTN</name>
<dbReference type="CDD" id="cd19080">
    <property type="entry name" value="AKR_AKR9A_9B"/>
    <property type="match status" value="1"/>
</dbReference>
<dbReference type="SUPFAM" id="SSF51430">
    <property type="entry name" value="NAD(P)-linked oxidoreductase"/>
    <property type="match status" value="1"/>
</dbReference>
<dbReference type="Gene3D" id="3.20.20.100">
    <property type="entry name" value="NADP-dependent oxidoreductase domain"/>
    <property type="match status" value="1"/>
</dbReference>
<dbReference type="FunFam" id="3.20.20.100:FF:000004">
    <property type="entry name" value="Oxidoreductase, aldo/keto reductase"/>
    <property type="match status" value="1"/>
</dbReference>
<dbReference type="GO" id="GO:0005829">
    <property type="term" value="C:cytosol"/>
    <property type="evidence" value="ECO:0007669"/>
    <property type="project" value="UniProtKB-ARBA"/>
</dbReference>
<dbReference type="InterPro" id="IPR050523">
    <property type="entry name" value="AKR_Detox_Biosynth"/>
</dbReference>
<dbReference type="InterPro" id="IPR023210">
    <property type="entry name" value="NADP_OxRdtase_dom"/>
</dbReference>
<comment type="caution">
    <text evidence="3">The sequence shown here is derived from an EMBL/GenBank/DDBJ whole genome shotgun (WGS) entry which is preliminary data.</text>
</comment>
<dbReference type="InterPro" id="IPR036812">
    <property type="entry name" value="NAD(P)_OxRdtase_dom_sf"/>
</dbReference>
<reference evidence="3 4" key="1">
    <citation type="submission" date="2019-03" db="EMBL/GenBank/DDBJ databases">
        <title>Genomic Encyclopedia of Type Strains, Phase IV (KMG-IV): sequencing the most valuable type-strain genomes for metagenomic binning, comparative biology and taxonomic classification.</title>
        <authorList>
            <person name="Goeker M."/>
        </authorList>
    </citation>
    <scope>NUCLEOTIDE SEQUENCE [LARGE SCALE GENOMIC DNA]</scope>
    <source>
        <strain evidence="3 4">DSM 46770</strain>
    </source>
</reference>
<accession>A0A4R6UL64</accession>
<feature type="domain" description="NADP-dependent oxidoreductase" evidence="2">
    <location>
        <begin position="15"/>
        <end position="310"/>
    </location>
</feature>
<keyword evidence="1" id="KW-0560">Oxidoreductase</keyword>
<evidence type="ECO:0000259" key="2">
    <source>
        <dbReference type="Pfam" id="PF00248"/>
    </source>
</evidence>
<evidence type="ECO:0000313" key="4">
    <source>
        <dbReference type="Proteomes" id="UP000295281"/>
    </source>
</evidence>
<sequence>MRYTLLGDSGLRVSELALGTMTFGTDWGWGATEADAAAQVEMFAEAGGNLIDTANRYTEGTAEKYVGAAIRGDRDRWVVATKYTLFDRADDPNAAGNQRKNLMRSLEASLRRLGTDYVDVLFVHAWDGLTPVEEVVRGLDDVVRAGKAHYVGFSDTPAWVAARAQTLAQKEGRTPFSTIQVPYSLAERTVERELVPMARSLGMGVMGWAPLAGGLLSGKYVADGRAATGAVDSRRSAKELSPDRLALAVEVARVAEAVGASSSQVALAWLLSRGVIPIIGARTPGQLRDNLGCLDVELPEELLAGLDKVSRVSLGFPVEFLGSMSDLVLGPGMEQRLDARPAWR</sequence>
<evidence type="ECO:0000256" key="1">
    <source>
        <dbReference type="ARBA" id="ARBA00023002"/>
    </source>
</evidence>
<protein>
    <submittedName>
        <fullName evidence="3">Aryl-alcohol dehydrogenase-like predicted oxidoreductase</fullName>
    </submittedName>
</protein>
<dbReference type="PANTHER" id="PTHR43364">
    <property type="entry name" value="NADH-SPECIFIC METHYLGLYOXAL REDUCTASE-RELATED"/>
    <property type="match status" value="1"/>
</dbReference>
<dbReference type="Proteomes" id="UP000295281">
    <property type="component" value="Unassembled WGS sequence"/>
</dbReference>
<dbReference type="EMBL" id="SNYN01000023">
    <property type="protein sequence ID" value="TDQ46906.1"/>
    <property type="molecule type" value="Genomic_DNA"/>
</dbReference>
<evidence type="ECO:0000313" key="3">
    <source>
        <dbReference type="EMBL" id="TDQ46906.1"/>
    </source>
</evidence>
<proteinExistence type="predicted"/>
<keyword evidence="4" id="KW-1185">Reference proteome</keyword>
<organism evidence="3 4">
    <name type="scientific">Actinorugispora endophytica</name>
    <dbReference type="NCBI Taxonomy" id="1605990"/>
    <lineage>
        <taxon>Bacteria</taxon>
        <taxon>Bacillati</taxon>
        <taxon>Actinomycetota</taxon>
        <taxon>Actinomycetes</taxon>
        <taxon>Streptosporangiales</taxon>
        <taxon>Nocardiopsidaceae</taxon>
        <taxon>Actinorugispora</taxon>
    </lineage>
</organism>
<dbReference type="Pfam" id="PF00248">
    <property type="entry name" value="Aldo_ket_red"/>
    <property type="match status" value="1"/>
</dbReference>
<dbReference type="PANTHER" id="PTHR43364:SF4">
    <property type="entry name" value="NAD(P)-LINKED OXIDOREDUCTASE SUPERFAMILY PROTEIN"/>
    <property type="match status" value="1"/>
</dbReference>
<dbReference type="GO" id="GO:0016491">
    <property type="term" value="F:oxidoreductase activity"/>
    <property type="evidence" value="ECO:0007669"/>
    <property type="project" value="UniProtKB-KW"/>
</dbReference>
<dbReference type="OrthoDB" id="3500708at2"/>
<gene>
    <name evidence="3" type="ORF">EV190_12362</name>
</gene>